<dbReference type="GO" id="GO:0005509">
    <property type="term" value="F:calcium ion binding"/>
    <property type="evidence" value="ECO:0007669"/>
    <property type="project" value="InterPro"/>
</dbReference>
<keyword evidence="5" id="KW-0834">Unfolded protein response</keyword>
<evidence type="ECO:0000256" key="5">
    <source>
        <dbReference type="ARBA" id="ARBA00023230"/>
    </source>
</evidence>
<evidence type="ECO:0000313" key="8">
    <source>
        <dbReference type="Proteomes" id="UP000228934"/>
    </source>
</evidence>
<evidence type="ECO:0000256" key="2">
    <source>
        <dbReference type="ARBA" id="ARBA00007658"/>
    </source>
</evidence>
<dbReference type="InterPro" id="IPR001382">
    <property type="entry name" value="Glyco_hydro_47"/>
</dbReference>
<keyword evidence="6" id="KW-0378">Hydrolase</keyword>
<keyword evidence="4" id="KW-0325">Glycoprotein</keyword>
<accession>A0A2G9SL60</accession>
<dbReference type="GO" id="GO:0016020">
    <property type="term" value="C:membrane"/>
    <property type="evidence" value="ECO:0007669"/>
    <property type="project" value="InterPro"/>
</dbReference>
<dbReference type="AlphaFoldDB" id="A0A2G9SL60"/>
<keyword evidence="3" id="KW-0256">Endoplasmic reticulum</keyword>
<dbReference type="PANTHER" id="PTHR45679:SF5">
    <property type="entry name" value="ER DEGRADATION-ENHANCING ALPHA-MANNOSIDASE-LIKE PROTEIN 1"/>
    <property type="match status" value="1"/>
</dbReference>
<evidence type="ECO:0000256" key="1">
    <source>
        <dbReference type="ARBA" id="ARBA00004240"/>
    </source>
</evidence>
<protein>
    <recommendedName>
        <fullName evidence="6">alpha-1,2-Mannosidase</fullName>
        <ecNumber evidence="6">3.2.1.-</ecNumber>
    </recommendedName>
</protein>
<gene>
    <name evidence="7" type="ORF">AB205_0035690</name>
</gene>
<dbReference type="InterPro" id="IPR044674">
    <property type="entry name" value="EDEM1/2/3"/>
</dbReference>
<dbReference type="Proteomes" id="UP000228934">
    <property type="component" value="Unassembled WGS sequence"/>
</dbReference>
<evidence type="ECO:0000256" key="4">
    <source>
        <dbReference type="ARBA" id="ARBA00023180"/>
    </source>
</evidence>
<comment type="similarity">
    <text evidence="2 6">Belongs to the glycosyl hydrolase 47 family.</text>
</comment>
<dbReference type="Gene3D" id="1.50.10.10">
    <property type="match status" value="1"/>
</dbReference>
<dbReference type="GO" id="GO:0004571">
    <property type="term" value="F:mannosyl-oligosaccharide 1,2-alpha-mannosidase activity"/>
    <property type="evidence" value="ECO:0007669"/>
    <property type="project" value="InterPro"/>
</dbReference>
<evidence type="ECO:0000256" key="3">
    <source>
        <dbReference type="ARBA" id="ARBA00022824"/>
    </source>
</evidence>
<dbReference type="EMBL" id="KV922943">
    <property type="protein sequence ID" value="PIO40243.1"/>
    <property type="molecule type" value="Genomic_DNA"/>
</dbReference>
<organism evidence="7 8">
    <name type="scientific">Aquarana catesbeiana</name>
    <name type="common">American bullfrog</name>
    <name type="synonym">Rana catesbeiana</name>
    <dbReference type="NCBI Taxonomy" id="8400"/>
    <lineage>
        <taxon>Eukaryota</taxon>
        <taxon>Metazoa</taxon>
        <taxon>Chordata</taxon>
        <taxon>Craniata</taxon>
        <taxon>Vertebrata</taxon>
        <taxon>Euteleostomi</taxon>
        <taxon>Amphibia</taxon>
        <taxon>Batrachia</taxon>
        <taxon>Anura</taxon>
        <taxon>Neobatrachia</taxon>
        <taxon>Ranoidea</taxon>
        <taxon>Ranidae</taxon>
        <taxon>Aquarana</taxon>
    </lineage>
</organism>
<evidence type="ECO:0000256" key="6">
    <source>
        <dbReference type="RuleBase" id="RU361193"/>
    </source>
</evidence>
<dbReference type="PRINTS" id="PR00747">
    <property type="entry name" value="GLYHDRLASE47"/>
</dbReference>
<dbReference type="OrthoDB" id="8118055at2759"/>
<dbReference type="GO" id="GO:1904380">
    <property type="term" value="P:endoplasmic reticulum mannose trimming"/>
    <property type="evidence" value="ECO:0007669"/>
    <property type="project" value="InterPro"/>
</dbReference>
<dbReference type="Pfam" id="PF01532">
    <property type="entry name" value="Glyco_hydro_47"/>
    <property type="match status" value="1"/>
</dbReference>
<comment type="subcellular location">
    <subcellularLocation>
        <location evidence="1">Endoplasmic reticulum</location>
    </subcellularLocation>
</comment>
<dbReference type="SUPFAM" id="SSF48225">
    <property type="entry name" value="Seven-hairpin glycosidases"/>
    <property type="match status" value="1"/>
</dbReference>
<dbReference type="InterPro" id="IPR012341">
    <property type="entry name" value="6hp_glycosidase-like_sf"/>
</dbReference>
<dbReference type="GO" id="GO:0006986">
    <property type="term" value="P:response to unfolded protein"/>
    <property type="evidence" value="ECO:0007669"/>
    <property type="project" value="UniProtKB-KW"/>
</dbReference>
<dbReference type="PANTHER" id="PTHR45679">
    <property type="entry name" value="ER DEGRADATION-ENHANCING ALPHA-MANNOSIDASE-LIKE PROTEIN 2"/>
    <property type="match status" value="1"/>
</dbReference>
<name>A0A2G9SL60_AQUCT</name>
<sequence>MIDFFSWQVMGNVTEFQKAVRLVIDTVSFDKDSTVQVFEATIRIMGSLLSAHIILTDSKQPFGNMTVSGYDNELLHMAHDLAVRLLPAFENTKTGMPHPRVGDPDMGGATN</sequence>
<dbReference type="EC" id="3.2.1.-" evidence="6"/>
<dbReference type="InterPro" id="IPR036026">
    <property type="entry name" value="Seven-hairpin_glycosidases"/>
</dbReference>
<evidence type="ECO:0000313" key="7">
    <source>
        <dbReference type="EMBL" id="PIO40243.1"/>
    </source>
</evidence>
<reference evidence="8" key="1">
    <citation type="journal article" date="2017" name="Nat. Commun.">
        <title>The North American bullfrog draft genome provides insight into hormonal regulation of long noncoding RNA.</title>
        <authorList>
            <person name="Hammond S.A."/>
            <person name="Warren R.L."/>
            <person name="Vandervalk B.P."/>
            <person name="Kucuk E."/>
            <person name="Khan H."/>
            <person name="Gibb E.A."/>
            <person name="Pandoh P."/>
            <person name="Kirk H."/>
            <person name="Zhao Y."/>
            <person name="Jones M."/>
            <person name="Mungall A.J."/>
            <person name="Coope R."/>
            <person name="Pleasance S."/>
            <person name="Moore R.A."/>
            <person name="Holt R.A."/>
            <person name="Round J.M."/>
            <person name="Ohora S."/>
            <person name="Walle B.V."/>
            <person name="Veldhoen N."/>
            <person name="Helbing C.C."/>
            <person name="Birol I."/>
        </authorList>
    </citation>
    <scope>NUCLEOTIDE SEQUENCE [LARGE SCALE GENOMIC DNA]</scope>
</reference>
<dbReference type="GO" id="GO:0044322">
    <property type="term" value="C:endoplasmic reticulum quality control compartment"/>
    <property type="evidence" value="ECO:0007669"/>
    <property type="project" value="GOC"/>
</dbReference>
<keyword evidence="6" id="KW-0326">Glycosidase</keyword>
<dbReference type="GO" id="GO:0005975">
    <property type="term" value="P:carbohydrate metabolic process"/>
    <property type="evidence" value="ECO:0007669"/>
    <property type="project" value="InterPro"/>
</dbReference>
<keyword evidence="8" id="KW-1185">Reference proteome</keyword>
<proteinExistence type="inferred from homology"/>